<evidence type="ECO:0000256" key="9">
    <source>
        <dbReference type="ARBA" id="ARBA00023002"/>
    </source>
</evidence>
<accession>A0ABS8BCY1</accession>
<dbReference type="Pfam" id="PF13434">
    <property type="entry name" value="Lys_Orn_oxgnase"/>
    <property type="match status" value="1"/>
</dbReference>
<dbReference type="Gene3D" id="3.50.50.60">
    <property type="entry name" value="FAD/NAD(P)-binding domain"/>
    <property type="match status" value="1"/>
</dbReference>
<dbReference type="EMBL" id="JAJAUY010000126">
    <property type="protein sequence ID" value="MCB5182452.1"/>
    <property type="molecule type" value="Genomic_DNA"/>
</dbReference>
<dbReference type="EC" id="1.14.13.59" evidence="4"/>
<evidence type="ECO:0000256" key="4">
    <source>
        <dbReference type="ARBA" id="ARBA00013076"/>
    </source>
</evidence>
<evidence type="ECO:0000256" key="15">
    <source>
        <dbReference type="ARBA" id="ARBA00048407"/>
    </source>
</evidence>
<comment type="caution">
    <text evidence="17">The sequence shown here is derived from an EMBL/GenBank/DDBJ whole genome shotgun (WGS) entry which is preliminary data.</text>
</comment>
<evidence type="ECO:0000256" key="14">
    <source>
        <dbReference type="ARBA" id="ARBA00032738"/>
    </source>
</evidence>
<keyword evidence="7" id="KW-0274">FAD</keyword>
<dbReference type="Proteomes" id="UP001199054">
    <property type="component" value="Unassembled WGS sequence"/>
</dbReference>
<organism evidence="17 18">
    <name type="scientific">Streptomyces antimicrobicus</name>
    <dbReference type="NCBI Taxonomy" id="2883108"/>
    <lineage>
        <taxon>Bacteria</taxon>
        <taxon>Bacillati</taxon>
        <taxon>Actinomycetota</taxon>
        <taxon>Actinomycetes</taxon>
        <taxon>Kitasatosporales</taxon>
        <taxon>Streptomycetaceae</taxon>
        <taxon>Streptomyces</taxon>
    </lineage>
</organism>
<evidence type="ECO:0000256" key="1">
    <source>
        <dbReference type="ARBA" id="ARBA00001974"/>
    </source>
</evidence>
<dbReference type="RefSeq" id="WP_226729568.1">
    <property type="nucleotide sequence ID" value="NZ_JAJAUY010000126.1"/>
</dbReference>
<dbReference type="InterPro" id="IPR025700">
    <property type="entry name" value="Lys/Orn_oxygenase"/>
</dbReference>
<evidence type="ECO:0000256" key="13">
    <source>
        <dbReference type="ARBA" id="ARBA00032493"/>
    </source>
</evidence>
<evidence type="ECO:0000256" key="12">
    <source>
        <dbReference type="ARBA" id="ARBA00031158"/>
    </source>
</evidence>
<evidence type="ECO:0000256" key="2">
    <source>
        <dbReference type="ARBA" id="ARBA00004924"/>
    </source>
</evidence>
<evidence type="ECO:0000256" key="10">
    <source>
        <dbReference type="ARBA" id="ARBA00023033"/>
    </source>
</evidence>
<evidence type="ECO:0000256" key="6">
    <source>
        <dbReference type="ARBA" id="ARBA00022630"/>
    </source>
</evidence>
<evidence type="ECO:0000256" key="11">
    <source>
        <dbReference type="ARBA" id="ARBA00029939"/>
    </source>
</evidence>
<dbReference type="PANTHER" id="PTHR42802">
    <property type="entry name" value="MONOOXYGENASE"/>
    <property type="match status" value="1"/>
</dbReference>
<proteinExistence type="inferred from homology"/>
<keyword evidence="18" id="KW-1185">Reference proteome</keyword>
<evidence type="ECO:0000256" key="5">
    <source>
        <dbReference type="ARBA" id="ARBA00016406"/>
    </source>
</evidence>
<gene>
    <name evidence="17" type="ORF">LG632_24125</name>
</gene>
<feature type="region of interest" description="Disordered" evidence="16">
    <location>
        <begin position="445"/>
        <end position="468"/>
    </location>
</feature>
<keyword evidence="8" id="KW-0521">NADP</keyword>
<dbReference type="SUPFAM" id="SSF51905">
    <property type="entry name" value="FAD/NAD(P)-binding domain"/>
    <property type="match status" value="2"/>
</dbReference>
<dbReference type="GO" id="GO:0004497">
    <property type="term" value="F:monooxygenase activity"/>
    <property type="evidence" value="ECO:0007669"/>
    <property type="project" value="UniProtKB-KW"/>
</dbReference>
<evidence type="ECO:0000313" key="17">
    <source>
        <dbReference type="EMBL" id="MCB5182452.1"/>
    </source>
</evidence>
<keyword evidence="9" id="KW-0560">Oxidoreductase</keyword>
<comment type="pathway">
    <text evidence="2">Siderophore biosynthesis.</text>
</comment>
<comment type="cofactor">
    <cofactor evidence="1">
        <name>FAD</name>
        <dbReference type="ChEBI" id="CHEBI:57692"/>
    </cofactor>
</comment>
<keyword evidence="6" id="KW-0285">Flavoprotein</keyword>
<dbReference type="PANTHER" id="PTHR42802:SF1">
    <property type="entry name" value="L-ORNITHINE N(5)-MONOOXYGENASE"/>
    <property type="match status" value="1"/>
</dbReference>
<dbReference type="InterPro" id="IPR036188">
    <property type="entry name" value="FAD/NAD-bd_sf"/>
</dbReference>
<evidence type="ECO:0000256" key="3">
    <source>
        <dbReference type="ARBA" id="ARBA00007588"/>
    </source>
</evidence>
<name>A0ABS8BCY1_9ACTN</name>
<comment type="similarity">
    <text evidence="3">Belongs to the lysine N(6)-hydroxylase/L-ornithine N(5)-oxygenase family.</text>
</comment>
<evidence type="ECO:0000313" key="18">
    <source>
        <dbReference type="Proteomes" id="UP001199054"/>
    </source>
</evidence>
<keyword evidence="10 17" id="KW-0503">Monooxygenase</keyword>
<reference evidence="17 18" key="1">
    <citation type="submission" date="2021-10" db="EMBL/GenBank/DDBJ databases">
        <title>Streptomyces sp. strain SMC 277, a novel streptomycete isolated from soil.</title>
        <authorList>
            <person name="Chanama M."/>
        </authorList>
    </citation>
    <scope>NUCLEOTIDE SEQUENCE [LARGE SCALE GENOMIC DNA]</scope>
    <source>
        <strain evidence="17 18">SMC 277</strain>
    </source>
</reference>
<evidence type="ECO:0000256" key="7">
    <source>
        <dbReference type="ARBA" id="ARBA00022827"/>
    </source>
</evidence>
<comment type="catalytic activity">
    <reaction evidence="15">
        <text>L-lysine + NADPH + O2 = N(6)-hydroxy-L-lysine + NADP(+) + H2O</text>
        <dbReference type="Rhea" id="RHEA:23228"/>
        <dbReference type="ChEBI" id="CHEBI:15377"/>
        <dbReference type="ChEBI" id="CHEBI:15379"/>
        <dbReference type="ChEBI" id="CHEBI:32551"/>
        <dbReference type="ChEBI" id="CHEBI:57783"/>
        <dbReference type="ChEBI" id="CHEBI:57820"/>
        <dbReference type="ChEBI" id="CHEBI:58349"/>
        <dbReference type="EC" id="1.14.13.59"/>
    </reaction>
</comment>
<evidence type="ECO:0000256" key="16">
    <source>
        <dbReference type="SAM" id="MobiDB-lite"/>
    </source>
</evidence>
<sequence>MTAHLDAPHDLVGIGIGPSNLSLAALAHGPTSAGAGLATAFYEQRRDFRWHPGLLIDGATLQVPFLADLVTLADPASPWTFLNYLKHKERLYPFYFAERFHIQRAEYDAYCRWVAGRLPGLHFGHQVDAVRWNPERDLFEVDFTQLDADGEAEALGRTHTRNLVLGIGTAPHVPEPLRPLADAPTVPVIHSADYLDHRTRILAADHVTVIGAGQSGAEVFLDLLRHRPAGRERLTWLARTTSFAPMEYSKLGLEHFTPDYTRYFHALPESVRDTLVPAQWQLHKGIDVTTINAIQQELYRRTLDGGWPDTVLTPGVTVRTAGRVATTKVELHLEHTQQGTRSRLTTDAVVLATGYRERPLGRLLAGLDPYIRKDSSGRPRIDERHRMVLDPTVTGTVFVQNGERHTHGVGAPDLGLTAWRSAGILNTLTGKDLYPRPERCAFTTFGLEPRPEPQPQPTVELRPLADHA</sequence>
<evidence type="ECO:0000256" key="8">
    <source>
        <dbReference type="ARBA" id="ARBA00022857"/>
    </source>
</evidence>
<protein>
    <recommendedName>
        <fullName evidence="5">L-lysine N6-monooxygenase MbtG</fullName>
        <ecNumber evidence="4">1.14.13.59</ecNumber>
    </recommendedName>
    <alternativeName>
        <fullName evidence="14">Lysine 6-N-hydroxylase</fullName>
    </alternativeName>
    <alternativeName>
        <fullName evidence="13">Lysine N6-hydroxylase</fullName>
    </alternativeName>
    <alternativeName>
        <fullName evidence="11">Lysine-N-oxygenase</fullName>
    </alternativeName>
    <alternativeName>
        <fullName evidence="12">Mycobactin synthase protein G</fullName>
    </alternativeName>
</protein>